<sequence length="801" mass="92148">MDQPSGQRSYEHQEGGSWRGGGNRNQRDYGRVRGRGGYDRGGYGQYNRGNDRQGNQWNNRNNYRQENRQYNQDQRQQRGFGRPHNYQGPNVYHQEDRAEAQSYNNFYYRARPNDKNQDDHMRDSSPDRQYRSRPKDKYDEDYTRDPSQDRSLPEHCIQETPSSSADDTTQNQSQQVIRANQGHIINASADLSLDILTKEEREALLNKKMEETRKKNDVLRKRYQLLQVAKVEKEKDVKSTMFIEEEEFPNSSDFVYDLEDSTNSSFAVREDSLGQRFEFDQTVKVSKVPIGGANLVWEGKGKKKKNKGDRKREKGTETQKEKDKTEIDETPVEDTEQNVMFNEKMEVEAPTGSRALNVDASGGFGGLGVNTASGSGALAKFKDDYLYTPPVSWDEEKFVDAVQEPEEEFVDVHRSDPVVIVRSSEETITIDEPENSISAIDYLMEKDVVAVHVEASEDGFRRITCVTEDKSYIFELEKNPYLVTSGKVAEFFNWTPELKGPFKVFHGLDSKMCAVFFDKYDIILDGTKIYDIKIAYDMMKEGSLGDMSKLKKTGFSPDCIPVDTENVTAVCLTYLKAYQYFSKEIQKELKDYKKQLFKMVSADICKEDLKKLRERKKREYKDTECSKSKSNKMKKMKDFSFLPLPSQSNKTEINLEKEGKLKIIPSSDSSSSHNFTVAEHLPKNCNSTINLQSGSAHPSLNNNLQQEFNETRQMARQCATQRSQEEQYQVIAVVKHESVEFPDGRRYTCRSTVVPDPVIVEEKSTATQTESDKCKDVGVQCEIIDWNKYQKMIELAEVLLK</sequence>
<reference evidence="3 4" key="1">
    <citation type="submission" date="2020-06" db="EMBL/GenBank/DDBJ databases">
        <authorList>
            <person name="Li R."/>
            <person name="Bekaert M."/>
        </authorList>
    </citation>
    <scope>NUCLEOTIDE SEQUENCE [LARGE SCALE GENOMIC DNA]</scope>
    <source>
        <strain evidence="4">wild</strain>
    </source>
</reference>
<name>A0A6J8EEA5_MYTCO</name>
<feature type="coiled-coil region" evidence="1">
    <location>
        <begin position="202"/>
        <end position="229"/>
    </location>
</feature>
<feature type="compositionally biased region" description="Basic and acidic residues" evidence="2">
    <location>
        <begin position="310"/>
        <end position="327"/>
    </location>
</feature>
<dbReference type="EMBL" id="CACVKT020008931">
    <property type="protein sequence ID" value="CAC5418577.1"/>
    <property type="molecule type" value="Genomic_DNA"/>
</dbReference>
<feature type="region of interest" description="Disordered" evidence="2">
    <location>
        <begin position="299"/>
        <end position="332"/>
    </location>
</feature>
<proteinExistence type="predicted"/>
<evidence type="ECO:0000256" key="1">
    <source>
        <dbReference type="SAM" id="Coils"/>
    </source>
</evidence>
<keyword evidence="1" id="KW-0175">Coiled coil</keyword>
<evidence type="ECO:0000313" key="4">
    <source>
        <dbReference type="Proteomes" id="UP000507470"/>
    </source>
</evidence>
<feature type="compositionally biased region" description="Low complexity" evidence="2">
    <location>
        <begin position="45"/>
        <end position="78"/>
    </location>
</feature>
<evidence type="ECO:0008006" key="5">
    <source>
        <dbReference type="Google" id="ProtNLM"/>
    </source>
</evidence>
<feature type="region of interest" description="Disordered" evidence="2">
    <location>
        <begin position="109"/>
        <end position="174"/>
    </location>
</feature>
<keyword evidence="4" id="KW-1185">Reference proteome</keyword>
<dbReference type="OrthoDB" id="10266748at2759"/>
<dbReference type="Proteomes" id="UP000507470">
    <property type="component" value="Unassembled WGS sequence"/>
</dbReference>
<evidence type="ECO:0000313" key="3">
    <source>
        <dbReference type="EMBL" id="CAC5418577.1"/>
    </source>
</evidence>
<organism evidence="3 4">
    <name type="scientific">Mytilus coruscus</name>
    <name type="common">Sea mussel</name>
    <dbReference type="NCBI Taxonomy" id="42192"/>
    <lineage>
        <taxon>Eukaryota</taxon>
        <taxon>Metazoa</taxon>
        <taxon>Spiralia</taxon>
        <taxon>Lophotrochozoa</taxon>
        <taxon>Mollusca</taxon>
        <taxon>Bivalvia</taxon>
        <taxon>Autobranchia</taxon>
        <taxon>Pteriomorphia</taxon>
        <taxon>Mytilida</taxon>
        <taxon>Mytiloidea</taxon>
        <taxon>Mytilidae</taxon>
        <taxon>Mytilinae</taxon>
        <taxon>Mytilus</taxon>
    </lineage>
</organism>
<evidence type="ECO:0000256" key="2">
    <source>
        <dbReference type="SAM" id="MobiDB-lite"/>
    </source>
</evidence>
<accession>A0A6J8EEA5</accession>
<feature type="region of interest" description="Disordered" evidence="2">
    <location>
        <begin position="1"/>
        <end position="95"/>
    </location>
</feature>
<feature type="compositionally biased region" description="Basic and acidic residues" evidence="2">
    <location>
        <begin position="111"/>
        <end position="157"/>
    </location>
</feature>
<feature type="compositionally biased region" description="Polar residues" evidence="2">
    <location>
        <begin position="159"/>
        <end position="174"/>
    </location>
</feature>
<protein>
    <recommendedName>
        <fullName evidence="5">3'-5' exonuclease domain-containing protein</fullName>
    </recommendedName>
</protein>
<dbReference type="AlphaFoldDB" id="A0A6J8EEA5"/>
<gene>
    <name evidence="3" type="ORF">MCOR_51004</name>
</gene>